<organism evidence="8 9">
    <name type="scientific">Candidatus Egerieicola faecale</name>
    <dbReference type="NCBI Taxonomy" id="2840774"/>
    <lineage>
        <taxon>Bacteria</taxon>
        <taxon>Bacillati</taxon>
        <taxon>Bacillota</taxon>
        <taxon>Clostridia</taxon>
        <taxon>Eubacteriales</taxon>
        <taxon>Oscillospiraceae</taxon>
        <taxon>Oscillospiraceae incertae sedis</taxon>
        <taxon>Candidatus Egerieicola</taxon>
    </lineage>
</organism>
<dbReference type="GO" id="GO:0004563">
    <property type="term" value="F:beta-N-acetylhexosaminidase activity"/>
    <property type="evidence" value="ECO:0007669"/>
    <property type="project" value="UniProtKB-EC"/>
</dbReference>
<evidence type="ECO:0000256" key="6">
    <source>
        <dbReference type="SAM" id="SignalP"/>
    </source>
</evidence>
<feature type="chain" id="PRO_5038613173" description="beta-N-acetylhexosaminidase" evidence="6">
    <location>
        <begin position="25"/>
        <end position="451"/>
    </location>
</feature>
<comment type="catalytic activity">
    <reaction evidence="1">
        <text>Hydrolysis of terminal non-reducing N-acetyl-D-hexosamine residues in N-acetyl-beta-D-hexosaminides.</text>
        <dbReference type="EC" id="3.2.1.52"/>
    </reaction>
</comment>
<dbReference type="InterPro" id="IPR017853">
    <property type="entry name" value="GH"/>
</dbReference>
<evidence type="ECO:0000256" key="4">
    <source>
        <dbReference type="ARBA" id="ARBA00022801"/>
    </source>
</evidence>
<dbReference type="PROSITE" id="PS51257">
    <property type="entry name" value="PROKAR_LIPOPROTEIN"/>
    <property type="match status" value="1"/>
</dbReference>
<sequence length="451" mass="47700">MKKTVTLPALFLALLLFFTGCSFGESREEVHSIAGNVLEYSDTNLILSTSTAQYQFDISNAQQVENGLVLAVGCQAVMYYTGELTNQEVIQAQGYQVSRPSAADEVVVATGNTPESSAVADLYNSMTLEQKVGQLILANYDAATAGEIAQNCHPAGFLLGSEDFAGKDAAAMAQELAPYQTLEGVGLWLGTSEEGGTVVPVSGNSTYRSFPFYSPQQIYASQGMAGFDSDTKERCELLASLGLNLNLAPVINISTDPSQEIYSRTLGQDSELTSQYVNDVVQAGLASNVEPVLKYFPAYGTTQENGIRVDDRSKEELNATDVVTYHAGVDAGAQAVLLGHCIVNCLDDTTPASLSAGVISQIRTNIGFSGVLIADDVNQAGLEQYCSGSLSPAVQAVVSGADLVIASDPAAVYQELYAAVQNGTLSQRRLMQAVVRTLTWKQSAGLAAAVE</sequence>
<evidence type="ECO:0000259" key="7">
    <source>
        <dbReference type="Pfam" id="PF00933"/>
    </source>
</evidence>
<keyword evidence="5" id="KW-0326">Glycosidase</keyword>
<keyword evidence="6" id="KW-0732">Signal</keyword>
<comment type="caution">
    <text evidence="8">The sequence shown here is derived from an EMBL/GenBank/DDBJ whole genome shotgun (WGS) entry which is preliminary data.</text>
</comment>
<evidence type="ECO:0000256" key="1">
    <source>
        <dbReference type="ARBA" id="ARBA00001231"/>
    </source>
</evidence>
<evidence type="ECO:0000313" key="9">
    <source>
        <dbReference type="Proteomes" id="UP000824082"/>
    </source>
</evidence>
<dbReference type="Proteomes" id="UP000824082">
    <property type="component" value="Unassembled WGS sequence"/>
</dbReference>
<reference evidence="8" key="1">
    <citation type="submission" date="2020-10" db="EMBL/GenBank/DDBJ databases">
        <authorList>
            <person name="Gilroy R."/>
        </authorList>
    </citation>
    <scope>NUCLEOTIDE SEQUENCE</scope>
    <source>
        <strain evidence="8">4509</strain>
    </source>
</reference>
<dbReference type="GO" id="GO:0009254">
    <property type="term" value="P:peptidoglycan turnover"/>
    <property type="evidence" value="ECO:0007669"/>
    <property type="project" value="TreeGrafter"/>
</dbReference>
<reference evidence="8" key="2">
    <citation type="journal article" date="2021" name="PeerJ">
        <title>Extensive microbial diversity within the chicken gut microbiome revealed by metagenomics and culture.</title>
        <authorList>
            <person name="Gilroy R."/>
            <person name="Ravi A."/>
            <person name="Getino M."/>
            <person name="Pursley I."/>
            <person name="Horton D.L."/>
            <person name="Alikhan N.F."/>
            <person name="Baker D."/>
            <person name="Gharbi K."/>
            <person name="Hall N."/>
            <person name="Watson M."/>
            <person name="Adriaenssens E.M."/>
            <person name="Foster-Nyarko E."/>
            <person name="Jarju S."/>
            <person name="Secka A."/>
            <person name="Antonio M."/>
            <person name="Oren A."/>
            <person name="Chaudhuri R.R."/>
            <person name="La Ragione R."/>
            <person name="Hildebrand F."/>
            <person name="Pallen M.J."/>
        </authorList>
    </citation>
    <scope>NUCLEOTIDE SEQUENCE</scope>
    <source>
        <strain evidence="8">4509</strain>
    </source>
</reference>
<dbReference type="PANTHER" id="PTHR30480:SF13">
    <property type="entry name" value="BETA-HEXOSAMINIDASE"/>
    <property type="match status" value="1"/>
</dbReference>
<keyword evidence="4" id="KW-0378">Hydrolase</keyword>
<comment type="similarity">
    <text evidence="2">Belongs to the glycosyl hydrolase 3 family.</text>
</comment>
<dbReference type="InterPro" id="IPR001764">
    <property type="entry name" value="Glyco_hydro_3_N"/>
</dbReference>
<feature type="domain" description="Glycoside hydrolase family 3 N-terminal" evidence="7">
    <location>
        <begin position="127"/>
        <end position="439"/>
    </location>
</feature>
<evidence type="ECO:0000256" key="5">
    <source>
        <dbReference type="ARBA" id="ARBA00023295"/>
    </source>
</evidence>
<protein>
    <recommendedName>
        <fullName evidence="3">beta-N-acetylhexosaminidase</fullName>
        <ecNumber evidence="3">3.2.1.52</ecNumber>
    </recommendedName>
</protein>
<evidence type="ECO:0000256" key="3">
    <source>
        <dbReference type="ARBA" id="ARBA00012663"/>
    </source>
</evidence>
<evidence type="ECO:0000256" key="2">
    <source>
        <dbReference type="ARBA" id="ARBA00005336"/>
    </source>
</evidence>
<dbReference type="SUPFAM" id="SSF51445">
    <property type="entry name" value="(Trans)glycosidases"/>
    <property type="match status" value="1"/>
</dbReference>
<dbReference type="GO" id="GO:0005975">
    <property type="term" value="P:carbohydrate metabolic process"/>
    <property type="evidence" value="ECO:0007669"/>
    <property type="project" value="InterPro"/>
</dbReference>
<dbReference type="EMBL" id="DVMX01000137">
    <property type="protein sequence ID" value="HIU42313.1"/>
    <property type="molecule type" value="Genomic_DNA"/>
</dbReference>
<dbReference type="Gene3D" id="3.20.20.300">
    <property type="entry name" value="Glycoside hydrolase, family 3, N-terminal domain"/>
    <property type="match status" value="1"/>
</dbReference>
<name>A0A9D1LIW6_9FIRM</name>
<dbReference type="Pfam" id="PF00933">
    <property type="entry name" value="Glyco_hydro_3"/>
    <property type="match status" value="1"/>
</dbReference>
<dbReference type="InterPro" id="IPR050226">
    <property type="entry name" value="NagZ_Beta-hexosaminidase"/>
</dbReference>
<dbReference type="PANTHER" id="PTHR30480">
    <property type="entry name" value="BETA-HEXOSAMINIDASE-RELATED"/>
    <property type="match status" value="1"/>
</dbReference>
<dbReference type="AlphaFoldDB" id="A0A9D1LIW6"/>
<dbReference type="InterPro" id="IPR036962">
    <property type="entry name" value="Glyco_hydro_3_N_sf"/>
</dbReference>
<gene>
    <name evidence="8" type="ORF">IAD19_07150</name>
</gene>
<accession>A0A9D1LIW6</accession>
<proteinExistence type="inferred from homology"/>
<evidence type="ECO:0000313" key="8">
    <source>
        <dbReference type="EMBL" id="HIU42313.1"/>
    </source>
</evidence>
<feature type="signal peptide" evidence="6">
    <location>
        <begin position="1"/>
        <end position="24"/>
    </location>
</feature>
<dbReference type="EC" id="3.2.1.52" evidence="3"/>